<dbReference type="Proteomes" id="UP000636479">
    <property type="component" value="Unassembled WGS sequence"/>
</dbReference>
<dbReference type="GeneID" id="59341971"/>
<sequence>MPPNLLRKIRSWNFLGPKTASESRKLASLPEDLLLETAHHLPSVDVLNLALTSKRFFALFLPTLYGHVDLRSSAQCENTLTFLLAHPHICGCIKTLVVRPNNEDWIHSSTSMREIESWVVVTIQQMAESMVNLQKFVWDGKELPKYDHLWKSLAKYCPDLRHVGVVIGLGDFTFKSRNVMPVKSTLFNFKNLTGFTLRVKQLVASSLHPPFDELPQELWNMLYSCNNLQHLTIDTDNERYIDVRPLFEGRWPFLRDLTIGDFVLLDSFGTVEGTNNGLAMANFLARHPCIERLTLHQLEGWYFPLSLNLPPTALPNLRHFSARHILLRHLHNVQSLESLELTNQPLGKFPLVGALWAISQLPLTSLRIWMDCSTDSEEPDAKSDYAKPFADLLQSAPHLLHLDISCSSDPTFSMNELTAALNKRHRLQSLVLTQVKKSARDVDTLKDASMLFRHSTSLQSLRLQEVAARWRHPRDMRFQKIMTFEVVSLQPIQLAVHEIGFNRRGHRVSRTFRHVLKAREASQGHLSVPPH</sequence>
<evidence type="ECO:0000313" key="3">
    <source>
        <dbReference type="Proteomes" id="UP000636479"/>
    </source>
</evidence>
<proteinExistence type="predicted"/>
<comment type="caution">
    <text evidence="2">The sequence shown here is derived from an EMBL/GenBank/DDBJ whole genome shotgun (WGS) entry which is preliminary data.</text>
</comment>
<protein>
    <submittedName>
        <fullName evidence="2">DNA binding protein Ncp1</fullName>
    </submittedName>
</protein>
<dbReference type="InterPro" id="IPR036047">
    <property type="entry name" value="F-box-like_dom_sf"/>
</dbReference>
<dbReference type="Gene3D" id="3.80.10.10">
    <property type="entry name" value="Ribonuclease Inhibitor"/>
    <property type="match status" value="1"/>
</dbReference>
<keyword evidence="3" id="KW-1185">Reference proteome</keyword>
<dbReference type="SUPFAM" id="SSF52047">
    <property type="entry name" value="RNI-like"/>
    <property type="match status" value="1"/>
</dbReference>
<reference evidence="2" key="1">
    <citation type="submission" date="2020-05" db="EMBL/GenBank/DDBJ databases">
        <title>Mycena genomes resolve the evolution of fungal bioluminescence.</title>
        <authorList>
            <person name="Tsai I.J."/>
        </authorList>
    </citation>
    <scope>NUCLEOTIDE SEQUENCE</scope>
    <source>
        <strain evidence="2">171206Taipei</strain>
    </source>
</reference>
<organism evidence="2 3">
    <name type="scientific">Mycena indigotica</name>
    <dbReference type="NCBI Taxonomy" id="2126181"/>
    <lineage>
        <taxon>Eukaryota</taxon>
        <taxon>Fungi</taxon>
        <taxon>Dikarya</taxon>
        <taxon>Basidiomycota</taxon>
        <taxon>Agaricomycotina</taxon>
        <taxon>Agaricomycetes</taxon>
        <taxon>Agaricomycetidae</taxon>
        <taxon>Agaricales</taxon>
        <taxon>Marasmiineae</taxon>
        <taxon>Mycenaceae</taxon>
        <taxon>Mycena</taxon>
    </lineage>
</organism>
<dbReference type="AlphaFoldDB" id="A0A8H6T8S2"/>
<dbReference type="EMBL" id="JACAZF010000002">
    <property type="protein sequence ID" value="KAF7312442.1"/>
    <property type="molecule type" value="Genomic_DNA"/>
</dbReference>
<name>A0A8H6T8S2_9AGAR</name>
<dbReference type="InterPro" id="IPR001810">
    <property type="entry name" value="F-box_dom"/>
</dbReference>
<evidence type="ECO:0000313" key="2">
    <source>
        <dbReference type="EMBL" id="KAF7312442.1"/>
    </source>
</evidence>
<dbReference type="PROSITE" id="PS50181">
    <property type="entry name" value="FBOX"/>
    <property type="match status" value="1"/>
</dbReference>
<dbReference type="RefSeq" id="XP_037224550.1">
    <property type="nucleotide sequence ID" value="XM_037359455.1"/>
</dbReference>
<dbReference type="InterPro" id="IPR032675">
    <property type="entry name" value="LRR_dom_sf"/>
</dbReference>
<dbReference type="OrthoDB" id="2847287at2759"/>
<evidence type="ECO:0000259" key="1">
    <source>
        <dbReference type="PROSITE" id="PS50181"/>
    </source>
</evidence>
<accession>A0A8H6T8S2</accession>
<dbReference type="SUPFAM" id="SSF81383">
    <property type="entry name" value="F-box domain"/>
    <property type="match status" value="1"/>
</dbReference>
<gene>
    <name evidence="2" type="ORF">MIND_00257700</name>
</gene>
<feature type="domain" description="F-box" evidence="1">
    <location>
        <begin position="23"/>
        <end position="59"/>
    </location>
</feature>
<dbReference type="Pfam" id="PF00646">
    <property type="entry name" value="F-box"/>
    <property type="match status" value="1"/>
</dbReference>